<evidence type="ECO:0000256" key="1">
    <source>
        <dbReference type="ARBA" id="ARBA00011079"/>
    </source>
</evidence>
<dbReference type="AlphaFoldDB" id="A0A1S4FKH8"/>
<dbReference type="GO" id="GO:0070008">
    <property type="term" value="F:serine-type exopeptidase activity"/>
    <property type="evidence" value="ECO:0007669"/>
    <property type="project" value="InterPro"/>
</dbReference>
<reference evidence="6 7" key="1">
    <citation type="submission" date="2017-06" db="EMBL/GenBank/DDBJ databases">
        <title>Aedes aegypti genome working group (AGWG) sequencing and assembly.</title>
        <authorList>
            <consortium name="Aedes aegypti Genome Working Group (AGWG)"/>
            <person name="Matthews B.J."/>
        </authorList>
    </citation>
    <scope>NUCLEOTIDE SEQUENCE [LARGE SCALE GENOMIC DNA]</scope>
    <source>
        <strain evidence="6 7">LVP_AGWG</strain>
    </source>
</reference>
<dbReference type="PANTHER" id="PTHR11010">
    <property type="entry name" value="PROTEASE S28 PRO-X CARBOXYPEPTIDASE-RELATED"/>
    <property type="match status" value="1"/>
</dbReference>
<dbReference type="Pfam" id="PF05577">
    <property type="entry name" value="Peptidase_S28"/>
    <property type="match status" value="1"/>
</dbReference>
<dbReference type="SUPFAM" id="SSF53474">
    <property type="entry name" value="alpha/beta-Hydrolases"/>
    <property type="match status" value="1"/>
</dbReference>
<dbReference type="VEuPathDB" id="VectorBase:AAEL008698"/>
<dbReference type="GO" id="GO:0008239">
    <property type="term" value="F:dipeptidyl-peptidase activity"/>
    <property type="evidence" value="ECO:0007669"/>
    <property type="project" value="TreeGrafter"/>
</dbReference>
<dbReference type="EnsemblMetazoa" id="AAEL008698-RA">
    <property type="protein sequence ID" value="AAEL008698-PA"/>
    <property type="gene ID" value="AAEL008698"/>
</dbReference>
<dbReference type="PANTHER" id="PTHR11010:SF5">
    <property type="entry name" value="RE36938P-RELATED"/>
    <property type="match status" value="1"/>
</dbReference>
<dbReference type="InterPro" id="IPR008758">
    <property type="entry name" value="Peptidase_S28"/>
</dbReference>
<name>A0A1S4FKH8_AEDAE</name>
<keyword evidence="2" id="KW-0645">Protease</keyword>
<keyword evidence="7" id="KW-1185">Reference proteome</keyword>
<evidence type="ECO:0000313" key="7">
    <source>
        <dbReference type="Proteomes" id="UP000008820"/>
    </source>
</evidence>
<dbReference type="GO" id="GO:0006508">
    <property type="term" value="P:proteolysis"/>
    <property type="evidence" value="ECO:0007669"/>
    <property type="project" value="UniProtKB-KW"/>
</dbReference>
<sequence>MANRLTLVALLALATVALAERKPIKIAPIAHKILEAYPIPQVPEGYKSTNPHTIGHKFRTRVDHFNPQNRDTFEFEYYSNDEFYRPGGPIFIFVGGNWPLDQYYIEHGHFHDIANYENAWMFANEHRYYGHSFPVPNLSVENLQYLTVEQAMVDLAELIYHVRHNVVRDDDARVILLGTGYAGAIATWMRQRYPHLVEGAWVSSGQIEARFNFKEYAMEIGELIRDYGTNECYSQIWRAFRTAENLMDAGLANTVTDLFNTCERVDTETMLDVETFFYNVKEALQRAILSEQDTETTEELCENLNNSTEATDLHTIANWIEDFYYYLDCMPFDFDTTVAAHQFEEIGYPENAILGLRQRVYQFCTEFGWFLTADSPDQPFGYRVTMYFFLNFCRSVFGDWVTSEVVADGVHLTNMHFGGKNPRISNVLFTNGALDPVRDVGITEYKQPSSDAIVIPGYFNSPDLNSISGYNSPELLEAKHLIHKYVELWVWQRAIPYKGQ</sequence>
<dbReference type="InParanoid" id="A0A1S4FKH8"/>
<evidence type="ECO:0000256" key="2">
    <source>
        <dbReference type="ARBA" id="ARBA00022670"/>
    </source>
</evidence>
<dbReference type="OrthoDB" id="1735038at2759"/>
<keyword evidence="5" id="KW-0325">Glycoprotein</keyword>
<keyword evidence="3" id="KW-0732">Signal</keyword>
<accession>A0A1S4FKH8</accession>
<dbReference type="InterPro" id="IPR029058">
    <property type="entry name" value="AB_hydrolase_fold"/>
</dbReference>
<protein>
    <submittedName>
        <fullName evidence="6">Uncharacterized protein</fullName>
    </submittedName>
</protein>
<dbReference type="Proteomes" id="UP000008820">
    <property type="component" value="Chromosome 3"/>
</dbReference>
<evidence type="ECO:0000256" key="4">
    <source>
        <dbReference type="ARBA" id="ARBA00022801"/>
    </source>
</evidence>
<evidence type="ECO:0000256" key="5">
    <source>
        <dbReference type="ARBA" id="ARBA00023180"/>
    </source>
</evidence>
<comment type="similarity">
    <text evidence="1">Belongs to the peptidase S28 family.</text>
</comment>
<proteinExistence type="inferred from homology"/>
<dbReference type="Gene3D" id="1.20.120.980">
    <property type="entry name" value="Serine carboxypeptidase S28, SKS domain"/>
    <property type="match status" value="1"/>
</dbReference>
<dbReference type="Gene3D" id="3.40.50.1820">
    <property type="entry name" value="alpha/beta hydrolase"/>
    <property type="match status" value="1"/>
</dbReference>
<gene>
    <name evidence="6" type="primary">5570980</name>
</gene>
<evidence type="ECO:0000256" key="3">
    <source>
        <dbReference type="ARBA" id="ARBA00022729"/>
    </source>
</evidence>
<dbReference type="InterPro" id="IPR042269">
    <property type="entry name" value="Ser_carbopepase_S28_SKS"/>
</dbReference>
<reference evidence="6" key="2">
    <citation type="submission" date="2020-05" db="UniProtKB">
        <authorList>
            <consortium name="EnsemblMetazoa"/>
        </authorList>
    </citation>
    <scope>IDENTIFICATION</scope>
    <source>
        <strain evidence="6">LVP_AGWG</strain>
    </source>
</reference>
<evidence type="ECO:0000313" key="6">
    <source>
        <dbReference type="EnsemblMetazoa" id="AAEL008698-PA"/>
    </source>
</evidence>
<keyword evidence="4" id="KW-0378">Hydrolase</keyword>
<organism evidence="6 7">
    <name type="scientific">Aedes aegypti</name>
    <name type="common">Yellowfever mosquito</name>
    <name type="synonym">Culex aegypti</name>
    <dbReference type="NCBI Taxonomy" id="7159"/>
    <lineage>
        <taxon>Eukaryota</taxon>
        <taxon>Metazoa</taxon>
        <taxon>Ecdysozoa</taxon>
        <taxon>Arthropoda</taxon>
        <taxon>Hexapoda</taxon>
        <taxon>Insecta</taxon>
        <taxon>Pterygota</taxon>
        <taxon>Neoptera</taxon>
        <taxon>Endopterygota</taxon>
        <taxon>Diptera</taxon>
        <taxon>Nematocera</taxon>
        <taxon>Culicoidea</taxon>
        <taxon>Culicidae</taxon>
        <taxon>Culicinae</taxon>
        <taxon>Aedini</taxon>
        <taxon>Aedes</taxon>
        <taxon>Stegomyia</taxon>
    </lineage>
</organism>